<organism evidence="8">
    <name type="scientific">Apis mellifera</name>
    <name type="common">Honeybee</name>
    <dbReference type="NCBI Taxonomy" id="7460"/>
    <lineage>
        <taxon>Eukaryota</taxon>
        <taxon>Metazoa</taxon>
        <taxon>Ecdysozoa</taxon>
        <taxon>Arthropoda</taxon>
        <taxon>Hexapoda</taxon>
        <taxon>Insecta</taxon>
        <taxon>Pterygota</taxon>
        <taxon>Neoptera</taxon>
        <taxon>Endopterygota</taxon>
        <taxon>Hymenoptera</taxon>
        <taxon>Apocrita</taxon>
        <taxon>Aculeata</taxon>
        <taxon>Apoidea</taxon>
        <taxon>Anthophila</taxon>
        <taxon>Apidae</taxon>
        <taxon>Apis</taxon>
    </lineage>
</organism>
<sequence length="224" mass="26079">MENIKLSPSMALKLKTRNNVNRIRHSSPKLQEVLRERCRERMREKRGQLFNRNRFGLEINSKNVQDTLTEIVRKELNNLATTDLNPILNPFFVNEPLDPEEAIELEAKILDEEEQWILEEYERMVQEEIEILALKADQQVNEVICPICQKSNLIEKENKVACESCDFVLNNCLSVKEVGCLINNCVNIHSIQCKELPGFLPLFENDKMSLYLICDECSTWTPII</sequence>
<evidence type="ECO:0000256" key="2">
    <source>
        <dbReference type="ARBA" id="ARBA00022723"/>
    </source>
</evidence>
<accession>A0A7M7FZX6</accession>
<dbReference type="Proteomes" id="UP000005203">
    <property type="component" value="Linkage group LG3"/>
</dbReference>
<feature type="domain" description="RPA-interacting protein C-terminal" evidence="7">
    <location>
        <begin position="144"/>
        <end position="221"/>
    </location>
</feature>
<reference evidence="8" key="1">
    <citation type="submission" date="2021-01" db="UniProtKB">
        <authorList>
            <consortium name="EnsemblMetazoa"/>
        </authorList>
    </citation>
    <scope>IDENTIFICATION</scope>
    <source>
        <strain evidence="8">DH4</strain>
    </source>
</reference>
<evidence type="ECO:0000313" key="8">
    <source>
        <dbReference type="EnsemblMetazoa" id="XP_001121809"/>
    </source>
</evidence>
<dbReference type="PANTHER" id="PTHR31742:SF1">
    <property type="entry name" value="RPA-INTERACTING PROTEIN"/>
    <property type="match status" value="1"/>
</dbReference>
<dbReference type="Pfam" id="PF14766">
    <property type="entry name" value="RPA_interact_N"/>
    <property type="match status" value="1"/>
</dbReference>
<evidence type="ECO:0000259" key="6">
    <source>
        <dbReference type="Pfam" id="PF14766"/>
    </source>
</evidence>
<proteinExistence type="predicted"/>
<dbReference type="RefSeq" id="XP_001121809.2">
    <property type="nucleotide sequence ID" value="XM_001121809.5"/>
</dbReference>
<dbReference type="InterPro" id="IPR028156">
    <property type="entry name" value="RIP"/>
</dbReference>
<dbReference type="GO" id="GO:0005634">
    <property type="term" value="C:nucleus"/>
    <property type="evidence" value="ECO:0007669"/>
    <property type="project" value="UniProtKB-SubCell"/>
</dbReference>
<accession>A0A8B6XFC7</accession>
<protein>
    <submittedName>
        <fullName evidence="10">RPA-interacting protein</fullName>
    </submittedName>
</protein>
<evidence type="ECO:0000256" key="4">
    <source>
        <dbReference type="ARBA" id="ARBA00022833"/>
    </source>
</evidence>
<dbReference type="PANTHER" id="PTHR31742">
    <property type="entry name" value="RPA-INTERACTING PROTEIN RPAIN"/>
    <property type="match status" value="1"/>
</dbReference>
<keyword evidence="2" id="KW-0479">Metal-binding</keyword>
<keyword evidence="3" id="KW-0863">Zinc-finger</keyword>
<dbReference type="OMA" id="GSCDYFS"/>
<dbReference type="GO" id="GO:0006606">
    <property type="term" value="P:protein import into nucleus"/>
    <property type="evidence" value="ECO:0007669"/>
    <property type="project" value="TreeGrafter"/>
</dbReference>
<dbReference type="InterPro" id="IPR028158">
    <property type="entry name" value="RPA_interact_N_dom"/>
</dbReference>
<keyword evidence="5" id="KW-0539">Nucleus</keyword>
<dbReference type="AlphaFoldDB" id="A0A7M7FZX6"/>
<evidence type="ECO:0000313" key="9">
    <source>
        <dbReference type="Proteomes" id="UP000005203"/>
    </source>
</evidence>
<evidence type="ECO:0000313" key="10">
    <source>
        <dbReference type="RefSeq" id="XP_001121809.2"/>
    </source>
</evidence>
<keyword evidence="4" id="KW-0862">Zinc</keyword>
<comment type="subcellular location">
    <subcellularLocation>
        <location evidence="1">Nucleus</location>
    </subcellularLocation>
</comment>
<name>A0A7M7FZX6_APIME</name>
<keyword evidence="9" id="KW-1185">Reference proteome</keyword>
<dbReference type="GO" id="GO:0008270">
    <property type="term" value="F:zinc ion binding"/>
    <property type="evidence" value="ECO:0007669"/>
    <property type="project" value="UniProtKB-KW"/>
</dbReference>
<gene>
    <name evidence="8" type="primary">726033</name>
    <name evidence="10" type="synonym">LOC726033</name>
</gene>
<dbReference type="OrthoDB" id="435311at2759"/>
<reference evidence="10" key="2">
    <citation type="submission" date="2025-04" db="UniProtKB">
        <authorList>
            <consortium name="RefSeq"/>
        </authorList>
    </citation>
    <scope>IDENTIFICATION</scope>
    <source>
        <strain evidence="10">DH4</strain>
        <tissue evidence="10">Whole body</tissue>
    </source>
</reference>
<feature type="domain" description="RPA-interacting protein N-terminal" evidence="6">
    <location>
        <begin position="23"/>
        <end position="55"/>
    </location>
</feature>
<dbReference type="KEGG" id="ame:726033"/>
<evidence type="ECO:0000256" key="1">
    <source>
        <dbReference type="ARBA" id="ARBA00004123"/>
    </source>
</evidence>
<evidence type="ECO:0000256" key="5">
    <source>
        <dbReference type="ARBA" id="ARBA00023242"/>
    </source>
</evidence>
<dbReference type="GeneID" id="726033"/>
<dbReference type="InterPro" id="IPR028159">
    <property type="entry name" value="RPA_interact_C_dom"/>
</dbReference>
<dbReference type="EnsemblMetazoa" id="XM_001121809">
    <property type="protein sequence ID" value="XP_001121809"/>
    <property type="gene ID" value="LOC726033"/>
</dbReference>
<evidence type="ECO:0000256" key="3">
    <source>
        <dbReference type="ARBA" id="ARBA00022771"/>
    </source>
</evidence>
<dbReference type="Pfam" id="PF14768">
    <property type="entry name" value="RPA_interact_C"/>
    <property type="match status" value="1"/>
</dbReference>
<evidence type="ECO:0000259" key="7">
    <source>
        <dbReference type="Pfam" id="PF14768"/>
    </source>
</evidence>